<proteinExistence type="predicted"/>
<dbReference type="RefSeq" id="WP_188504785.1">
    <property type="nucleotide sequence ID" value="NZ_BMER01000001.1"/>
</dbReference>
<keyword evidence="3" id="KW-1185">Reference proteome</keyword>
<reference evidence="2" key="1">
    <citation type="journal article" date="2014" name="Int. J. Syst. Evol. Microbiol.">
        <title>Complete genome sequence of Corynebacterium casei LMG S-19264T (=DSM 44701T), isolated from a smear-ripened cheese.</title>
        <authorList>
            <consortium name="US DOE Joint Genome Institute (JGI-PGF)"/>
            <person name="Walter F."/>
            <person name="Albersmeier A."/>
            <person name="Kalinowski J."/>
            <person name="Ruckert C."/>
        </authorList>
    </citation>
    <scope>NUCLEOTIDE SEQUENCE</scope>
    <source>
        <strain evidence="2">CGMCC 1.12195</strain>
    </source>
</reference>
<reference evidence="2" key="2">
    <citation type="submission" date="2020-09" db="EMBL/GenBank/DDBJ databases">
        <authorList>
            <person name="Sun Q."/>
            <person name="Zhou Y."/>
        </authorList>
    </citation>
    <scope>NUCLEOTIDE SEQUENCE</scope>
    <source>
        <strain evidence="2">CGMCC 1.12195</strain>
    </source>
</reference>
<protein>
    <recommendedName>
        <fullName evidence="1">SGNH hydrolase-type esterase domain-containing protein</fullName>
    </recommendedName>
</protein>
<organism evidence="2 3">
    <name type="scientific">Parapedobacter pyrenivorans</name>
    <dbReference type="NCBI Taxonomy" id="1305674"/>
    <lineage>
        <taxon>Bacteria</taxon>
        <taxon>Pseudomonadati</taxon>
        <taxon>Bacteroidota</taxon>
        <taxon>Sphingobacteriia</taxon>
        <taxon>Sphingobacteriales</taxon>
        <taxon>Sphingobacteriaceae</taxon>
        <taxon>Parapedobacter</taxon>
    </lineage>
</organism>
<sequence length="269" mass="30561">MHSRRGFLKTGLWSIGAISSLGWRGPEIQRDMVPGSVQPGSVGDELDRLQEYLNAKQPTVWLFTGDSITQGAKHTHGWRAYQEVFAERIRWELGRVRDVVINTAVSGNTTADLLADAEWRIIRFKPQVVSVMMGTNDCADTKNITPMDFERYLIRIVDLIRGTGAIPLLHVPAPIIIEKANERRRIAEYADVVRTVADSRQVFAIDHWLHWQSVMHNKGEKQVFADWLNDPLHPNGTGHLEMARLLFKRLQIFDPKAPTCGAPYYEGDH</sequence>
<evidence type="ECO:0000313" key="2">
    <source>
        <dbReference type="EMBL" id="GGG79600.1"/>
    </source>
</evidence>
<accession>A0A917M5M7</accession>
<dbReference type="AlphaFoldDB" id="A0A917M5M7"/>
<dbReference type="GO" id="GO:0004622">
    <property type="term" value="F:phosphatidylcholine lysophospholipase activity"/>
    <property type="evidence" value="ECO:0007669"/>
    <property type="project" value="TreeGrafter"/>
</dbReference>
<evidence type="ECO:0000259" key="1">
    <source>
        <dbReference type="Pfam" id="PF13472"/>
    </source>
</evidence>
<dbReference type="Gene3D" id="3.40.50.1110">
    <property type="entry name" value="SGNH hydrolase"/>
    <property type="match status" value="1"/>
</dbReference>
<dbReference type="SUPFAM" id="SSF52266">
    <property type="entry name" value="SGNH hydrolase"/>
    <property type="match status" value="1"/>
</dbReference>
<dbReference type="InterPro" id="IPR051532">
    <property type="entry name" value="Ester_Hydrolysis_Enzymes"/>
</dbReference>
<feature type="domain" description="SGNH hydrolase-type esterase" evidence="1">
    <location>
        <begin position="64"/>
        <end position="239"/>
    </location>
</feature>
<dbReference type="InterPro" id="IPR036514">
    <property type="entry name" value="SGNH_hydro_sf"/>
</dbReference>
<dbReference type="EMBL" id="BMER01000001">
    <property type="protein sequence ID" value="GGG79600.1"/>
    <property type="molecule type" value="Genomic_DNA"/>
</dbReference>
<dbReference type="Pfam" id="PF13472">
    <property type="entry name" value="Lipase_GDSL_2"/>
    <property type="match status" value="1"/>
</dbReference>
<name>A0A917M5M7_9SPHI</name>
<dbReference type="PANTHER" id="PTHR30383:SF5">
    <property type="entry name" value="SGNH HYDROLASE-TYPE ESTERASE DOMAIN-CONTAINING PROTEIN"/>
    <property type="match status" value="1"/>
</dbReference>
<evidence type="ECO:0000313" key="3">
    <source>
        <dbReference type="Proteomes" id="UP000660862"/>
    </source>
</evidence>
<dbReference type="Proteomes" id="UP000660862">
    <property type="component" value="Unassembled WGS sequence"/>
</dbReference>
<gene>
    <name evidence="2" type="ORF">GCM10007415_09780</name>
</gene>
<comment type="caution">
    <text evidence="2">The sequence shown here is derived from an EMBL/GenBank/DDBJ whole genome shotgun (WGS) entry which is preliminary data.</text>
</comment>
<dbReference type="PANTHER" id="PTHR30383">
    <property type="entry name" value="THIOESTERASE 1/PROTEASE 1/LYSOPHOSPHOLIPASE L1"/>
    <property type="match status" value="1"/>
</dbReference>
<dbReference type="InterPro" id="IPR013830">
    <property type="entry name" value="SGNH_hydro"/>
</dbReference>